<evidence type="ECO:0000256" key="1">
    <source>
        <dbReference type="SAM" id="Phobius"/>
    </source>
</evidence>
<feature type="transmembrane region" description="Helical" evidence="1">
    <location>
        <begin position="60"/>
        <end position="86"/>
    </location>
</feature>
<keyword evidence="1" id="KW-0812">Transmembrane</keyword>
<name>A0A939LPR3_9CELL</name>
<organism evidence="2 3">
    <name type="scientific">Actinotalea soli</name>
    <dbReference type="NCBI Taxonomy" id="2819234"/>
    <lineage>
        <taxon>Bacteria</taxon>
        <taxon>Bacillati</taxon>
        <taxon>Actinomycetota</taxon>
        <taxon>Actinomycetes</taxon>
        <taxon>Micrococcales</taxon>
        <taxon>Cellulomonadaceae</taxon>
        <taxon>Actinotalea</taxon>
    </lineage>
</organism>
<evidence type="ECO:0000313" key="2">
    <source>
        <dbReference type="EMBL" id="MBO1752071.1"/>
    </source>
</evidence>
<protein>
    <submittedName>
        <fullName evidence="2">Uncharacterized protein</fullName>
    </submittedName>
</protein>
<dbReference type="AlphaFoldDB" id="A0A939LPR3"/>
<comment type="caution">
    <text evidence="2">The sequence shown here is derived from an EMBL/GenBank/DDBJ whole genome shotgun (WGS) entry which is preliminary data.</text>
</comment>
<sequence>MSLDQSTTPSVARRHGVRSLARGLAVVAAALAVADLFRWGNRWYVSTQFAASDEAYASQLLASAHAPLVSAVVWVLVATAATAIGWRLRVVRARG</sequence>
<dbReference type="EMBL" id="JAGEMK010000004">
    <property type="protein sequence ID" value="MBO1752071.1"/>
    <property type="molecule type" value="Genomic_DNA"/>
</dbReference>
<gene>
    <name evidence="2" type="ORF">J4G33_09675</name>
</gene>
<keyword evidence="1" id="KW-0472">Membrane</keyword>
<accession>A0A939LPR3</accession>
<feature type="transmembrane region" description="Helical" evidence="1">
    <location>
        <begin position="20"/>
        <end position="40"/>
    </location>
</feature>
<reference evidence="2" key="1">
    <citation type="submission" date="2021-03" db="EMBL/GenBank/DDBJ databases">
        <title>Actinotalea soli sp. nov., isolated from soil.</title>
        <authorList>
            <person name="Ping W."/>
            <person name="Zhang J."/>
        </authorList>
    </citation>
    <scope>NUCLEOTIDE SEQUENCE</scope>
    <source>
        <strain evidence="2">BY-33</strain>
    </source>
</reference>
<proteinExistence type="predicted"/>
<dbReference type="RefSeq" id="WP_208055757.1">
    <property type="nucleotide sequence ID" value="NZ_JAGEMK010000004.1"/>
</dbReference>
<evidence type="ECO:0000313" key="3">
    <source>
        <dbReference type="Proteomes" id="UP000664209"/>
    </source>
</evidence>
<dbReference type="Proteomes" id="UP000664209">
    <property type="component" value="Unassembled WGS sequence"/>
</dbReference>
<keyword evidence="1" id="KW-1133">Transmembrane helix</keyword>
<keyword evidence="3" id="KW-1185">Reference proteome</keyword>